<dbReference type="SMART" id="SM00530">
    <property type="entry name" value="HTH_XRE"/>
    <property type="match status" value="1"/>
</dbReference>
<name>A0A1V3NHA0_9GAMM</name>
<comment type="caution">
    <text evidence="2">The sequence shown here is derived from an EMBL/GenBank/DDBJ whole genome shotgun (WGS) entry which is preliminary data.</text>
</comment>
<dbReference type="OrthoDB" id="7365273at2"/>
<dbReference type="STRING" id="108003.B1C78_08895"/>
<protein>
    <submittedName>
        <fullName evidence="2">Transcriptional regulator</fullName>
    </submittedName>
</protein>
<gene>
    <name evidence="2" type="ORF">B1C78_08895</name>
</gene>
<accession>A0A1V3NHA0</accession>
<feature type="domain" description="HTH cro/C1-type" evidence="1">
    <location>
        <begin position="22"/>
        <end position="53"/>
    </location>
</feature>
<evidence type="ECO:0000259" key="1">
    <source>
        <dbReference type="PROSITE" id="PS50943"/>
    </source>
</evidence>
<dbReference type="EMBL" id="MVBK01000048">
    <property type="protein sequence ID" value="OOG24354.1"/>
    <property type="molecule type" value="Genomic_DNA"/>
</dbReference>
<dbReference type="GO" id="GO:0003677">
    <property type="term" value="F:DNA binding"/>
    <property type="evidence" value="ECO:0007669"/>
    <property type="project" value="InterPro"/>
</dbReference>
<dbReference type="CDD" id="cd00093">
    <property type="entry name" value="HTH_XRE"/>
    <property type="match status" value="1"/>
</dbReference>
<organism evidence="2 3">
    <name type="scientific">Thioalkalivibrio denitrificans</name>
    <dbReference type="NCBI Taxonomy" id="108003"/>
    <lineage>
        <taxon>Bacteria</taxon>
        <taxon>Pseudomonadati</taxon>
        <taxon>Pseudomonadota</taxon>
        <taxon>Gammaproteobacteria</taxon>
        <taxon>Chromatiales</taxon>
        <taxon>Ectothiorhodospiraceae</taxon>
        <taxon>Thioalkalivibrio</taxon>
    </lineage>
</organism>
<proteinExistence type="predicted"/>
<dbReference type="InterPro" id="IPR001387">
    <property type="entry name" value="Cro/C1-type_HTH"/>
</dbReference>
<sequence>MTAARTYSKYSREALSLLGKQIRMGRKQRRWSEHALAERAGIARATLQKIEKGDPGCAIGLVFEVAALVGVPLFEADMAGLPRQHERLDDKLALLPKAVRPAATAVDDDF</sequence>
<dbReference type="Gene3D" id="1.10.260.40">
    <property type="entry name" value="lambda repressor-like DNA-binding domains"/>
    <property type="match status" value="1"/>
</dbReference>
<dbReference type="PROSITE" id="PS50943">
    <property type="entry name" value="HTH_CROC1"/>
    <property type="match status" value="1"/>
</dbReference>
<evidence type="ECO:0000313" key="2">
    <source>
        <dbReference type="EMBL" id="OOG24354.1"/>
    </source>
</evidence>
<reference evidence="2 3" key="1">
    <citation type="submission" date="2017-02" db="EMBL/GenBank/DDBJ databases">
        <title>Genomic diversity within the haloalkaliphilic genus Thioalkalivibrio.</title>
        <authorList>
            <person name="Ahn A.-C."/>
            <person name="Meier-Kolthoff J."/>
            <person name="Overmars L."/>
            <person name="Richter M."/>
            <person name="Woyke T."/>
            <person name="Sorokin D.Y."/>
            <person name="Muyzer G."/>
        </authorList>
    </citation>
    <scope>NUCLEOTIDE SEQUENCE [LARGE SCALE GENOMIC DNA]</scope>
    <source>
        <strain evidence="2 3">ALJD</strain>
    </source>
</reference>
<dbReference type="Proteomes" id="UP000189462">
    <property type="component" value="Unassembled WGS sequence"/>
</dbReference>
<evidence type="ECO:0000313" key="3">
    <source>
        <dbReference type="Proteomes" id="UP000189462"/>
    </source>
</evidence>
<dbReference type="AlphaFoldDB" id="A0A1V3NHA0"/>
<keyword evidence="3" id="KW-1185">Reference proteome</keyword>
<dbReference type="RefSeq" id="WP_077278829.1">
    <property type="nucleotide sequence ID" value="NZ_MVBK01000048.1"/>
</dbReference>
<dbReference type="InterPro" id="IPR010982">
    <property type="entry name" value="Lambda_DNA-bd_dom_sf"/>
</dbReference>
<dbReference type="Pfam" id="PF01381">
    <property type="entry name" value="HTH_3"/>
    <property type="match status" value="1"/>
</dbReference>
<dbReference type="SUPFAM" id="SSF47413">
    <property type="entry name" value="lambda repressor-like DNA-binding domains"/>
    <property type="match status" value="1"/>
</dbReference>